<dbReference type="PROSITE" id="PS51257">
    <property type="entry name" value="PROKAR_LIPOPROTEIN"/>
    <property type="match status" value="1"/>
</dbReference>
<proteinExistence type="predicted"/>
<reference evidence="2 3" key="1">
    <citation type="submission" date="2018-09" db="EMBL/GenBank/DDBJ databases">
        <title>Roseovarius spongiae sp. nov., isolated from a marine sponge.</title>
        <authorList>
            <person name="Zhuang L."/>
            <person name="Luo L."/>
        </authorList>
    </citation>
    <scope>NUCLEOTIDE SEQUENCE [LARGE SCALE GENOMIC DNA]</scope>
    <source>
        <strain evidence="2 3">HN-E21</strain>
    </source>
</reference>
<keyword evidence="3" id="KW-1185">Reference proteome</keyword>
<dbReference type="EMBL" id="RAPE01000010">
    <property type="protein sequence ID" value="RKF12279.1"/>
    <property type="molecule type" value="Genomic_DNA"/>
</dbReference>
<evidence type="ECO:0008006" key="4">
    <source>
        <dbReference type="Google" id="ProtNLM"/>
    </source>
</evidence>
<gene>
    <name evidence="2" type="ORF">D6850_18820</name>
</gene>
<protein>
    <recommendedName>
        <fullName evidence="4">Lipoprotein</fullName>
    </recommendedName>
</protein>
<organism evidence="2 3">
    <name type="scientific">Roseovarius spongiae</name>
    <dbReference type="NCBI Taxonomy" id="2320272"/>
    <lineage>
        <taxon>Bacteria</taxon>
        <taxon>Pseudomonadati</taxon>
        <taxon>Pseudomonadota</taxon>
        <taxon>Alphaproteobacteria</taxon>
        <taxon>Rhodobacterales</taxon>
        <taxon>Roseobacteraceae</taxon>
        <taxon>Roseovarius</taxon>
    </lineage>
</organism>
<evidence type="ECO:0000313" key="2">
    <source>
        <dbReference type="EMBL" id="RKF12279.1"/>
    </source>
</evidence>
<name>A0A3A8ATZ3_9RHOB</name>
<dbReference type="AlphaFoldDB" id="A0A3A8ATZ3"/>
<comment type="caution">
    <text evidence="2">The sequence shown here is derived from an EMBL/GenBank/DDBJ whole genome shotgun (WGS) entry which is preliminary data.</text>
</comment>
<evidence type="ECO:0000313" key="3">
    <source>
        <dbReference type="Proteomes" id="UP000281128"/>
    </source>
</evidence>
<sequence length="74" mass="7920">MGIVRRILPLWAMLLLGACAQTIAQCERNGDVRLSSSGQVVDLPEGCQVKEISGSGLAILECRDGREGFAFALE</sequence>
<keyword evidence="1" id="KW-0732">Signal</keyword>
<accession>A0A3A8ATZ3</accession>
<dbReference type="Proteomes" id="UP000281128">
    <property type="component" value="Unassembled WGS sequence"/>
</dbReference>
<feature type="signal peptide" evidence="1">
    <location>
        <begin position="1"/>
        <end position="20"/>
    </location>
</feature>
<evidence type="ECO:0000256" key="1">
    <source>
        <dbReference type="SAM" id="SignalP"/>
    </source>
</evidence>
<feature type="chain" id="PRO_5017459957" description="Lipoprotein" evidence="1">
    <location>
        <begin position="21"/>
        <end position="74"/>
    </location>
</feature>